<evidence type="ECO:0000313" key="3">
    <source>
        <dbReference type="Proteomes" id="UP000294820"/>
    </source>
</evidence>
<feature type="transmembrane region" description="Helical" evidence="1">
    <location>
        <begin position="103"/>
        <end position="122"/>
    </location>
</feature>
<dbReference type="KEGG" id="daq:DAQ1742_04306"/>
<dbReference type="InterPro" id="IPR008523">
    <property type="entry name" value="DUF805"/>
</dbReference>
<reference evidence="2 3" key="1">
    <citation type="submission" date="2016-09" db="EMBL/GenBank/DDBJ databases">
        <authorList>
            <person name="Reverchon S."/>
            <person name="Nasser W."/>
            <person name="Leonard S."/>
            <person name="Brochier C."/>
            <person name="Duprey A."/>
        </authorList>
    </citation>
    <scope>NUCLEOTIDE SEQUENCE [LARGE SCALE GENOMIC DNA]</scope>
    <source>
        <strain evidence="2 3">174/2</strain>
    </source>
</reference>
<organism evidence="2 3">
    <name type="scientific">Dickeya aquatica</name>
    <dbReference type="NCBI Taxonomy" id="1401087"/>
    <lineage>
        <taxon>Bacteria</taxon>
        <taxon>Pseudomonadati</taxon>
        <taxon>Pseudomonadota</taxon>
        <taxon>Gammaproteobacteria</taxon>
        <taxon>Enterobacterales</taxon>
        <taxon>Pectobacteriaceae</taxon>
        <taxon>Dickeya</taxon>
    </lineage>
</organism>
<feature type="transmembrane region" description="Helical" evidence="1">
    <location>
        <begin position="20"/>
        <end position="41"/>
    </location>
</feature>
<accession>A0A375AG60</accession>
<feature type="transmembrane region" description="Helical" evidence="1">
    <location>
        <begin position="75"/>
        <end position="97"/>
    </location>
</feature>
<dbReference type="AlphaFoldDB" id="A0A375AG60"/>
<proteinExistence type="predicted"/>
<dbReference type="Proteomes" id="UP000294820">
    <property type="component" value="Chromosome 1"/>
</dbReference>
<dbReference type="RefSeq" id="WP_035339059.1">
    <property type="nucleotide sequence ID" value="NZ_LT615367.1"/>
</dbReference>
<dbReference type="GO" id="GO:0005886">
    <property type="term" value="C:plasma membrane"/>
    <property type="evidence" value="ECO:0007669"/>
    <property type="project" value="TreeGrafter"/>
</dbReference>
<dbReference type="PANTHER" id="PTHR34980:SF1">
    <property type="entry name" value="INNER MEMBRANE PROTEIN"/>
    <property type="match status" value="1"/>
</dbReference>
<evidence type="ECO:0000313" key="2">
    <source>
        <dbReference type="EMBL" id="SLM65055.1"/>
    </source>
</evidence>
<keyword evidence="1" id="KW-1133">Transmembrane helix</keyword>
<protein>
    <submittedName>
        <fullName evidence="2">Membrane protein</fullName>
    </submittedName>
</protein>
<sequence>MTIQQWFFSFRGRVGRRDFWLGITLVVVVIAALFVLAGIGWLETQRAAFALVVLMWPLSAMLVKRLHDRDRKGGWALLLVVAWMLGSGNWAMLPALLQWLVERFIPVLIAVMMLLECGLLAGTAGTNRFGAPSGPLRLRESEH</sequence>
<dbReference type="EMBL" id="LT615367">
    <property type="protein sequence ID" value="SLM65055.1"/>
    <property type="molecule type" value="Genomic_DNA"/>
</dbReference>
<name>A0A375AG60_9GAMM</name>
<keyword evidence="3" id="KW-1185">Reference proteome</keyword>
<feature type="transmembrane region" description="Helical" evidence="1">
    <location>
        <begin position="47"/>
        <end position="63"/>
    </location>
</feature>
<keyword evidence="1" id="KW-0812">Transmembrane</keyword>
<keyword evidence="1" id="KW-0472">Membrane</keyword>
<gene>
    <name evidence="2" type="primary">yiiR</name>
    <name evidence="2" type="ORF">DAQ1742_04306</name>
</gene>
<dbReference type="Pfam" id="PF05656">
    <property type="entry name" value="DUF805"/>
    <property type="match status" value="1"/>
</dbReference>
<evidence type="ECO:0000256" key="1">
    <source>
        <dbReference type="SAM" id="Phobius"/>
    </source>
</evidence>
<dbReference type="PANTHER" id="PTHR34980">
    <property type="entry name" value="INNER MEMBRANE PROTEIN-RELATED-RELATED"/>
    <property type="match status" value="1"/>
</dbReference>